<dbReference type="AlphaFoldDB" id="A0A0E9X454"/>
<sequence>MLIQCVTLSLESKSTWMYDYFVEAIPDTGLEENRRHLLNIYTCVKTYHCTNCLSCLCC</sequence>
<name>A0A0E9X454_ANGAN</name>
<evidence type="ECO:0000313" key="1">
    <source>
        <dbReference type="EMBL" id="JAH97359.1"/>
    </source>
</evidence>
<accession>A0A0E9X454</accession>
<dbReference type="EMBL" id="GBXM01011218">
    <property type="protein sequence ID" value="JAH97359.1"/>
    <property type="molecule type" value="Transcribed_RNA"/>
</dbReference>
<proteinExistence type="predicted"/>
<reference evidence="1" key="1">
    <citation type="submission" date="2014-11" db="EMBL/GenBank/DDBJ databases">
        <authorList>
            <person name="Amaro Gonzalez C."/>
        </authorList>
    </citation>
    <scope>NUCLEOTIDE SEQUENCE</scope>
</reference>
<reference evidence="1" key="2">
    <citation type="journal article" date="2015" name="Fish Shellfish Immunol.">
        <title>Early steps in the European eel (Anguilla anguilla)-Vibrio vulnificus interaction in the gills: Role of the RtxA13 toxin.</title>
        <authorList>
            <person name="Callol A."/>
            <person name="Pajuelo D."/>
            <person name="Ebbesson L."/>
            <person name="Teles M."/>
            <person name="MacKenzie S."/>
            <person name="Amaro C."/>
        </authorList>
    </citation>
    <scope>NUCLEOTIDE SEQUENCE</scope>
</reference>
<organism evidence="1">
    <name type="scientific">Anguilla anguilla</name>
    <name type="common">European freshwater eel</name>
    <name type="synonym">Muraena anguilla</name>
    <dbReference type="NCBI Taxonomy" id="7936"/>
    <lineage>
        <taxon>Eukaryota</taxon>
        <taxon>Metazoa</taxon>
        <taxon>Chordata</taxon>
        <taxon>Craniata</taxon>
        <taxon>Vertebrata</taxon>
        <taxon>Euteleostomi</taxon>
        <taxon>Actinopterygii</taxon>
        <taxon>Neopterygii</taxon>
        <taxon>Teleostei</taxon>
        <taxon>Anguilliformes</taxon>
        <taxon>Anguillidae</taxon>
        <taxon>Anguilla</taxon>
    </lineage>
</organism>
<protein>
    <submittedName>
        <fullName evidence="1">Uncharacterized protein</fullName>
    </submittedName>
</protein>